<gene>
    <name evidence="3" type="ORF">D0T12_27165</name>
</gene>
<feature type="compositionally biased region" description="Low complexity" evidence="1">
    <location>
        <begin position="316"/>
        <end position="325"/>
    </location>
</feature>
<reference evidence="3 4" key="1">
    <citation type="submission" date="2018-08" db="EMBL/GenBank/DDBJ databases">
        <title>Actinomadura spongicola sp. nov., isolated from marine sponge Leucetta chagosensis.</title>
        <authorList>
            <person name="Li L."/>
            <person name="Lin H.W."/>
        </authorList>
    </citation>
    <scope>NUCLEOTIDE SEQUENCE [LARGE SCALE GENOMIC DNA]</scope>
    <source>
        <strain evidence="3 4">LHW52907</strain>
    </source>
</reference>
<dbReference type="OrthoDB" id="3518032at2"/>
<dbReference type="AlphaFoldDB" id="A0A372GAV0"/>
<accession>A0A372GAV0</accession>
<keyword evidence="4" id="KW-1185">Reference proteome</keyword>
<feature type="region of interest" description="Disordered" evidence="1">
    <location>
        <begin position="243"/>
        <end position="295"/>
    </location>
</feature>
<dbReference type="InterPro" id="IPR005801">
    <property type="entry name" value="ADC_synthase"/>
</dbReference>
<evidence type="ECO:0000313" key="4">
    <source>
        <dbReference type="Proteomes" id="UP000262882"/>
    </source>
</evidence>
<feature type="region of interest" description="Disordered" evidence="1">
    <location>
        <begin position="312"/>
        <end position="364"/>
    </location>
</feature>
<feature type="compositionally biased region" description="Polar residues" evidence="1">
    <location>
        <begin position="83"/>
        <end position="93"/>
    </location>
</feature>
<feature type="region of interest" description="Disordered" evidence="1">
    <location>
        <begin position="64"/>
        <end position="126"/>
    </location>
</feature>
<dbReference type="Pfam" id="PF00425">
    <property type="entry name" value="Chorismate_bind"/>
    <property type="match status" value="1"/>
</dbReference>
<organism evidence="3 4">
    <name type="scientific">Actinomadura spongiicola</name>
    <dbReference type="NCBI Taxonomy" id="2303421"/>
    <lineage>
        <taxon>Bacteria</taxon>
        <taxon>Bacillati</taxon>
        <taxon>Actinomycetota</taxon>
        <taxon>Actinomycetes</taxon>
        <taxon>Streptosporangiales</taxon>
        <taxon>Thermomonosporaceae</taxon>
        <taxon>Actinomadura</taxon>
    </lineage>
</organism>
<name>A0A372GAV0_9ACTN</name>
<feature type="compositionally biased region" description="Pro residues" evidence="1">
    <location>
        <begin position="250"/>
        <end position="268"/>
    </location>
</feature>
<feature type="compositionally biased region" description="Basic and acidic residues" evidence="1">
    <location>
        <begin position="350"/>
        <end position="361"/>
    </location>
</feature>
<sequence length="499" mass="53265">MVIAPHADAKPAEPVVETASDLLSLMSRLGRLADVHRVRGLRTTRPLDVRGRLRREVVLDASHVHTRWRGETPPPTPGRAARSTPSARPSTTPRFPPGPIGGTRSSSPRPGPAAAGSRTLLVPRTEVRVEDGRARITGDAAEAEQVAALLTEAVPLTVDAPSPVDIRAGGNRYRAQVAEAVAEIRAGRYQKVIVSRRLDAVRPVDIVATYIRGHHANTPARSFLLDLDGFQATGFNPEVLAAVDSTGGVPPSPSRAPAPSGSAPPPTSAPGRTWRPTLRRFTSSPCPSAPPRRRYQVCDPSTVQVTGFMTVKGTRQRPAPQLQGRRPPRPRPHVLGRLRRPVPRRHRVRHPETGGDRGDHPPRRRFGVVLGVGDGGFGWGALIGDGDGDLSVPADDLDGEHAAGLPRLGVAERVDHELVDREEHVVQLRTVGEERRAEAAGGACLVEFAGKGTPPAQRAHRDGRGGNQAGHGFPQQCASGSSSSVFIVTARTGEHPRIP</sequence>
<dbReference type="EMBL" id="QVNQ01000009">
    <property type="protein sequence ID" value="RFS82480.1"/>
    <property type="molecule type" value="Genomic_DNA"/>
</dbReference>
<dbReference type="Gene3D" id="3.60.120.10">
    <property type="entry name" value="Anthranilate synthase"/>
    <property type="match status" value="1"/>
</dbReference>
<evidence type="ECO:0000313" key="3">
    <source>
        <dbReference type="EMBL" id="RFS82480.1"/>
    </source>
</evidence>
<feature type="region of interest" description="Disordered" evidence="1">
    <location>
        <begin position="452"/>
        <end position="481"/>
    </location>
</feature>
<protein>
    <recommendedName>
        <fullName evidence="2">Chorismate-utilising enzyme C-terminal domain-containing protein</fullName>
    </recommendedName>
</protein>
<evidence type="ECO:0000256" key="1">
    <source>
        <dbReference type="SAM" id="MobiDB-lite"/>
    </source>
</evidence>
<feature type="domain" description="Chorismate-utilising enzyme C-terminal" evidence="2">
    <location>
        <begin position="171"/>
        <end position="244"/>
    </location>
</feature>
<feature type="compositionally biased region" description="Basic residues" evidence="1">
    <location>
        <begin position="326"/>
        <end position="349"/>
    </location>
</feature>
<proteinExistence type="predicted"/>
<dbReference type="InterPro" id="IPR015890">
    <property type="entry name" value="Chorismate_C"/>
</dbReference>
<dbReference type="SUPFAM" id="SSF56322">
    <property type="entry name" value="ADC synthase"/>
    <property type="match status" value="1"/>
</dbReference>
<comment type="caution">
    <text evidence="3">The sequence shown here is derived from an EMBL/GenBank/DDBJ whole genome shotgun (WGS) entry which is preliminary data.</text>
</comment>
<evidence type="ECO:0000259" key="2">
    <source>
        <dbReference type="Pfam" id="PF00425"/>
    </source>
</evidence>
<dbReference type="Proteomes" id="UP000262882">
    <property type="component" value="Unassembled WGS sequence"/>
</dbReference>